<evidence type="ECO:0000256" key="2">
    <source>
        <dbReference type="ARBA" id="ARBA00022741"/>
    </source>
</evidence>
<evidence type="ECO:0000259" key="4">
    <source>
        <dbReference type="PROSITE" id="PS50893"/>
    </source>
</evidence>
<dbReference type="InterPro" id="IPR027417">
    <property type="entry name" value="P-loop_NTPase"/>
</dbReference>
<organism evidence="5 6">
    <name type="scientific">Nitratiruptor tergarcus DSM 16512</name>
    <dbReference type="NCBI Taxonomy" id="1069081"/>
    <lineage>
        <taxon>Bacteria</taxon>
        <taxon>Pseudomonadati</taxon>
        <taxon>Campylobacterota</taxon>
        <taxon>Epsilonproteobacteria</taxon>
        <taxon>Nautiliales</taxon>
        <taxon>Nitratiruptoraceae</taxon>
        <taxon>Nitratiruptor</taxon>
    </lineage>
</organism>
<dbReference type="InterPro" id="IPR050166">
    <property type="entry name" value="ABC_transporter_ATP-bind"/>
</dbReference>
<protein>
    <submittedName>
        <fullName evidence="5">NitT/TauT family transport system ATP-binding protein</fullName>
    </submittedName>
</protein>
<dbReference type="GO" id="GO:0016887">
    <property type="term" value="F:ATP hydrolysis activity"/>
    <property type="evidence" value="ECO:0007669"/>
    <property type="project" value="InterPro"/>
</dbReference>
<dbReference type="InterPro" id="IPR003593">
    <property type="entry name" value="AAA+_ATPase"/>
</dbReference>
<sequence>MARLKVEHLTFSFGYKTILEDISFEIHEGEVVSVVGPSGGGKTTLLRLCAGLLDRQEGTIENSFKTQSIAFQDPRLLPWKNVLDNIAFGLKAQGVSKKERIKRAQEIALQFDLEEDDFEKFPKELSGGMSQRVSFARALVTQPELLFLDEPFSALDIGLKRELQNHLIELITKKEITIFFITHDLMEAVRLSDKIFVLEPDPGRIVKTFTLDIPQSKRDDSYVYSETAKLLKDPYIIETFELE</sequence>
<dbReference type="Gene3D" id="3.40.50.300">
    <property type="entry name" value="P-loop containing nucleotide triphosphate hydrolases"/>
    <property type="match status" value="1"/>
</dbReference>
<dbReference type="PANTHER" id="PTHR42788">
    <property type="entry name" value="TAURINE IMPORT ATP-BINDING PROTEIN-RELATED"/>
    <property type="match status" value="1"/>
</dbReference>
<gene>
    <name evidence="5" type="ORF">SAMN05660197_0925</name>
</gene>
<accession>A0A1W1WTQ6</accession>
<dbReference type="Pfam" id="PF00005">
    <property type="entry name" value="ABC_tran"/>
    <property type="match status" value="1"/>
</dbReference>
<dbReference type="GO" id="GO:0005524">
    <property type="term" value="F:ATP binding"/>
    <property type="evidence" value="ECO:0007669"/>
    <property type="project" value="UniProtKB-KW"/>
</dbReference>
<dbReference type="STRING" id="1069081.SAMN05660197_0925"/>
<reference evidence="6" key="1">
    <citation type="submission" date="2017-04" db="EMBL/GenBank/DDBJ databases">
        <authorList>
            <person name="Varghese N."/>
            <person name="Submissions S."/>
        </authorList>
    </citation>
    <scope>NUCLEOTIDE SEQUENCE [LARGE SCALE GENOMIC DNA]</scope>
    <source>
        <strain evidence="6">DSM 16512</strain>
    </source>
</reference>
<dbReference type="OrthoDB" id="9814623at2"/>
<keyword evidence="6" id="KW-1185">Reference proteome</keyword>
<dbReference type="AlphaFoldDB" id="A0A1W1WTQ6"/>
<feature type="domain" description="ABC transporter" evidence="4">
    <location>
        <begin position="4"/>
        <end position="225"/>
    </location>
</feature>
<dbReference type="PROSITE" id="PS50893">
    <property type="entry name" value="ABC_TRANSPORTER_2"/>
    <property type="match status" value="1"/>
</dbReference>
<dbReference type="SMART" id="SM00382">
    <property type="entry name" value="AAA"/>
    <property type="match status" value="1"/>
</dbReference>
<evidence type="ECO:0000256" key="3">
    <source>
        <dbReference type="ARBA" id="ARBA00022840"/>
    </source>
</evidence>
<dbReference type="EMBL" id="FWWZ01000001">
    <property type="protein sequence ID" value="SMC09123.1"/>
    <property type="molecule type" value="Genomic_DNA"/>
</dbReference>
<dbReference type="PANTHER" id="PTHR42788:SF13">
    <property type="entry name" value="ALIPHATIC SULFONATES IMPORT ATP-BINDING PROTEIN SSUB"/>
    <property type="match status" value="1"/>
</dbReference>
<dbReference type="SUPFAM" id="SSF52540">
    <property type="entry name" value="P-loop containing nucleoside triphosphate hydrolases"/>
    <property type="match status" value="1"/>
</dbReference>
<dbReference type="InterPro" id="IPR017871">
    <property type="entry name" value="ABC_transporter-like_CS"/>
</dbReference>
<keyword evidence="3 5" id="KW-0067">ATP-binding</keyword>
<dbReference type="PROSITE" id="PS00211">
    <property type="entry name" value="ABC_TRANSPORTER_1"/>
    <property type="match status" value="1"/>
</dbReference>
<proteinExistence type="predicted"/>
<keyword evidence="2" id="KW-0547">Nucleotide-binding</keyword>
<evidence type="ECO:0000313" key="6">
    <source>
        <dbReference type="Proteomes" id="UP000192602"/>
    </source>
</evidence>
<evidence type="ECO:0000313" key="5">
    <source>
        <dbReference type="EMBL" id="SMC09123.1"/>
    </source>
</evidence>
<dbReference type="InterPro" id="IPR003439">
    <property type="entry name" value="ABC_transporter-like_ATP-bd"/>
</dbReference>
<dbReference type="Proteomes" id="UP000192602">
    <property type="component" value="Unassembled WGS sequence"/>
</dbReference>
<keyword evidence="1" id="KW-0813">Transport</keyword>
<dbReference type="RefSeq" id="WP_084275369.1">
    <property type="nucleotide sequence ID" value="NZ_AP026671.1"/>
</dbReference>
<evidence type="ECO:0000256" key="1">
    <source>
        <dbReference type="ARBA" id="ARBA00022448"/>
    </source>
</evidence>
<dbReference type="CDD" id="cd03293">
    <property type="entry name" value="ABC_NrtD_SsuB_transporters"/>
    <property type="match status" value="1"/>
</dbReference>
<name>A0A1W1WTQ6_9BACT</name>